<keyword evidence="1" id="KW-1133">Transmembrane helix</keyword>
<evidence type="ECO:0000313" key="2">
    <source>
        <dbReference type="EMBL" id="KAK2563125.1"/>
    </source>
</evidence>
<keyword evidence="1" id="KW-0812">Transmembrane</keyword>
<evidence type="ECO:0000313" key="3">
    <source>
        <dbReference type="Proteomes" id="UP001249851"/>
    </source>
</evidence>
<keyword evidence="3" id="KW-1185">Reference proteome</keyword>
<accession>A0AAD9QLF6</accession>
<keyword evidence="1" id="KW-0472">Membrane</keyword>
<dbReference type="Proteomes" id="UP001249851">
    <property type="component" value="Unassembled WGS sequence"/>
</dbReference>
<comment type="caution">
    <text evidence="2">The sequence shown here is derived from an EMBL/GenBank/DDBJ whole genome shotgun (WGS) entry which is preliminary data.</text>
</comment>
<dbReference type="AlphaFoldDB" id="A0AAD9QLF6"/>
<reference evidence="2" key="2">
    <citation type="journal article" date="2023" name="Science">
        <title>Genomic signatures of disease resistance in endangered staghorn corals.</title>
        <authorList>
            <person name="Vollmer S.V."/>
            <person name="Selwyn J.D."/>
            <person name="Despard B.A."/>
            <person name="Roesel C.L."/>
        </authorList>
    </citation>
    <scope>NUCLEOTIDE SEQUENCE</scope>
    <source>
        <strain evidence="2">K2</strain>
    </source>
</reference>
<dbReference type="EMBL" id="JARQWQ010000026">
    <property type="protein sequence ID" value="KAK2563125.1"/>
    <property type="molecule type" value="Genomic_DNA"/>
</dbReference>
<organism evidence="2 3">
    <name type="scientific">Acropora cervicornis</name>
    <name type="common">Staghorn coral</name>
    <dbReference type="NCBI Taxonomy" id="6130"/>
    <lineage>
        <taxon>Eukaryota</taxon>
        <taxon>Metazoa</taxon>
        <taxon>Cnidaria</taxon>
        <taxon>Anthozoa</taxon>
        <taxon>Hexacorallia</taxon>
        <taxon>Scleractinia</taxon>
        <taxon>Astrocoeniina</taxon>
        <taxon>Acroporidae</taxon>
        <taxon>Acropora</taxon>
    </lineage>
</organism>
<proteinExistence type="predicted"/>
<sequence length="166" mass="19081">MPSASHRKLVWLIGQEFKQNKKSLMLAAFLVVAFILLCFLRTKRSAELTEGKNIVKEGERLEEELNDFGDDRPANAPTENLERAFNAILHCLVHENDGVMDRRCIKVFKDMLPGPPKRKEQWVKCAVNSFKDCTRRPKKDEFSRCVLAFNSCIIDVNSANMLDDEH</sequence>
<gene>
    <name evidence="2" type="ORF">P5673_013465</name>
</gene>
<evidence type="ECO:0000256" key="1">
    <source>
        <dbReference type="SAM" id="Phobius"/>
    </source>
</evidence>
<feature type="transmembrane region" description="Helical" evidence="1">
    <location>
        <begin position="24"/>
        <end position="42"/>
    </location>
</feature>
<name>A0AAD9QLF6_ACRCE</name>
<protein>
    <submittedName>
        <fullName evidence="2">Uncharacterized protein</fullName>
    </submittedName>
</protein>
<reference evidence="2" key="1">
    <citation type="journal article" date="2023" name="G3 (Bethesda)">
        <title>Whole genome assembly and annotation of the endangered Caribbean coral Acropora cervicornis.</title>
        <authorList>
            <person name="Selwyn J.D."/>
            <person name="Vollmer S.V."/>
        </authorList>
    </citation>
    <scope>NUCLEOTIDE SEQUENCE</scope>
    <source>
        <strain evidence="2">K2</strain>
    </source>
</reference>